<dbReference type="Proteomes" id="UP000295447">
    <property type="component" value="Unassembled WGS sequence"/>
</dbReference>
<gene>
    <name evidence="2" type="ORF">EV650_5596</name>
</gene>
<dbReference type="Pfam" id="PF13474">
    <property type="entry name" value="SnoaL_3"/>
    <property type="match status" value="1"/>
</dbReference>
<reference evidence="2 3" key="1">
    <citation type="submission" date="2019-03" db="EMBL/GenBank/DDBJ databases">
        <title>Genomic Encyclopedia of Type Strains, Phase III (KMG-III): the genomes of soil and plant-associated and newly described type strains.</title>
        <authorList>
            <person name="Whitman W."/>
        </authorList>
    </citation>
    <scope>NUCLEOTIDE SEQUENCE [LARGE SCALE GENOMIC DNA]</scope>
    <source>
        <strain evidence="2 3">VKM Ac-2570</strain>
    </source>
</reference>
<evidence type="ECO:0000313" key="2">
    <source>
        <dbReference type="EMBL" id="TDW18993.1"/>
    </source>
</evidence>
<feature type="domain" description="SnoaL-like" evidence="1">
    <location>
        <begin position="5"/>
        <end position="112"/>
    </location>
</feature>
<accession>A0A4R7ZMB9</accession>
<dbReference type="NCBIfam" id="TIGR02246">
    <property type="entry name" value="SgcJ/EcaC family oxidoreductase"/>
    <property type="match status" value="1"/>
</dbReference>
<dbReference type="InterPro" id="IPR011944">
    <property type="entry name" value="Steroid_delta5-4_isomerase"/>
</dbReference>
<dbReference type="OrthoDB" id="4475408at2"/>
<dbReference type="AlphaFoldDB" id="A0A4R7ZMB9"/>
<keyword evidence="3" id="KW-1185">Reference proteome</keyword>
<dbReference type="InterPro" id="IPR032710">
    <property type="entry name" value="NTF2-like_dom_sf"/>
</dbReference>
<dbReference type="InterPro" id="IPR037401">
    <property type="entry name" value="SnoaL-like"/>
</dbReference>
<dbReference type="Gene3D" id="3.10.450.50">
    <property type="match status" value="1"/>
</dbReference>
<dbReference type="RefSeq" id="WP_134121906.1">
    <property type="nucleotide sequence ID" value="NZ_SODF01000002.1"/>
</dbReference>
<evidence type="ECO:0000313" key="3">
    <source>
        <dbReference type="Proteomes" id="UP000295447"/>
    </source>
</evidence>
<dbReference type="SUPFAM" id="SSF54427">
    <property type="entry name" value="NTF2-like"/>
    <property type="match status" value="1"/>
</dbReference>
<proteinExistence type="predicted"/>
<name>A0A4R7ZMB9_9ACTN</name>
<protein>
    <submittedName>
        <fullName evidence="2">Uncharacterized protein (TIGR02246 family)</fullName>
    </submittedName>
</protein>
<evidence type="ECO:0000259" key="1">
    <source>
        <dbReference type="Pfam" id="PF13474"/>
    </source>
</evidence>
<sequence length="114" mass="13005">MILDDVLTQWKSAIDDHDSERAATLFTEDAIFQGLHPYGVGRTAIAEYYDSQPVGMSPKYQLLETRRLAEDAVLGYFTVDFTFTDRATVTVNLSIILRRTDDGWLISHYQVSRL</sequence>
<organism evidence="2 3">
    <name type="scientific">Kribbella kalugense</name>
    <dbReference type="NCBI Taxonomy" id="2512221"/>
    <lineage>
        <taxon>Bacteria</taxon>
        <taxon>Bacillati</taxon>
        <taxon>Actinomycetota</taxon>
        <taxon>Actinomycetes</taxon>
        <taxon>Propionibacteriales</taxon>
        <taxon>Kribbellaceae</taxon>
        <taxon>Kribbella</taxon>
    </lineage>
</organism>
<comment type="caution">
    <text evidence="2">The sequence shown here is derived from an EMBL/GenBank/DDBJ whole genome shotgun (WGS) entry which is preliminary data.</text>
</comment>
<dbReference type="EMBL" id="SODF01000002">
    <property type="protein sequence ID" value="TDW18993.1"/>
    <property type="molecule type" value="Genomic_DNA"/>
</dbReference>